<keyword evidence="2" id="KW-1185">Reference proteome</keyword>
<reference evidence="1" key="1">
    <citation type="submission" date="2023-07" db="EMBL/GenBank/DDBJ databases">
        <title>Chromosome-level genome assembly of Artemia franciscana.</title>
        <authorList>
            <person name="Jo E."/>
        </authorList>
    </citation>
    <scope>NUCLEOTIDE SEQUENCE</scope>
    <source>
        <tissue evidence="1">Whole body</tissue>
    </source>
</reference>
<name>A0AA88H6V1_ARTSF</name>
<gene>
    <name evidence="1" type="ORF">QYM36_016383</name>
</gene>
<dbReference type="AlphaFoldDB" id="A0AA88H6V1"/>
<dbReference type="Proteomes" id="UP001187531">
    <property type="component" value="Unassembled WGS sequence"/>
</dbReference>
<organism evidence="1 2">
    <name type="scientific">Artemia franciscana</name>
    <name type="common">Brine shrimp</name>
    <name type="synonym">Artemia sanfranciscana</name>
    <dbReference type="NCBI Taxonomy" id="6661"/>
    <lineage>
        <taxon>Eukaryota</taxon>
        <taxon>Metazoa</taxon>
        <taxon>Ecdysozoa</taxon>
        <taxon>Arthropoda</taxon>
        <taxon>Crustacea</taxon>
        <taxon>Branchiopoda</taxon>
        <taxon>Anostraca</taxon>
        <taxon>Artemiidae</taxon>
        <taxon>Artemia</taxon>
    </lineage>
</organism>
<comment type="caution">
    <text evidence="1">The sequence shown here is derived from an EMBL/GenBank/DDBJ whole genome shotgun (WGS) entry which is preliminary data.</text>
</comment>
<dbReference type="PANTHER" id="PTHR22796:SF1">
    <property type="entry name" value="VWFA DOMAIN-CONTAINING PROTEIN"/>
    <property type="match status" value="1"/>
</dbReference>
<dbReference type="EMBL" id="JAVRJZ010000020">
    <property type="protein sequence ID" value="KAK2706330.1"/>
    <property type="molecule type" value="Genomic_DNA"/>
</dbReference>
<evidence type="ECO:0000313" key="1">
    <source>
        <dbReference type="EMBL" id="KAK2706330.1"/>
    </source>
</evidence>
<evidence type="ECO:0000313" key="2">
    <source>
        <dbReference type="Proteomes" id="UP001187531"/>
    </source>
</evidence>
<protein>
    <submittedName>
        <fullName evidence="1">Uncharacterized protein</fullName>
    </submittedName>
</protein>
<dbReference type="PANTHER" id="PTHR22796">
    <property type="entry name" value="URG4-RELATED"/>
    <property type="match status" value="1"/>
</dbReference>
<proteinExistence type="predicted"/>
<sequence>MDADDSKGNGETKQLKLTNNKTVSKQSLHFDKFDEEDNGTSLHKSFREKSLISGFIVDRPPAKNSISYRLLHRLDLNFFDSSDGEEGYLYSDLKETKKSKQNDISQILCNYSLRDTINVLTLFLESRFAIPIYSAEIMELLKITRRIEENVFLGDDLKLPRIAILSKVKNFKSSSGKVMEGLFNLKSSFDTLGASNVEVGQGLICLDKMEKKTCVVLHIQENFQKYLNILTEFVDYLIIEDESVSRSDFVDNSEIFEPCSFITSNVKNVLIDNRLCLIESDSFIEIQQNHQLANILDERKFHSTPLHSLFPSDERLKPVVDASRKTYLQVSEMDALEEYWSNSLLLQKSFINEGKLQEELNESKYANERSEINQNIFEERKFRMKHGFETDPLIMYFLESFQKNDIDETLLLHQVLDNAIVINLKRSNAHAQLPEEDSEKMKMIPESQDAAVVDSERLKRIESRSKCFLRVKEKQNNVVLSLCHLWREISLLYSSGKSDEFEYLPQRAASCLIAGETLELYDGDANMLNVQWITAVFKSLASVLPRRKLLVLSVIGEKSSEN</sequence>
<accession>A0AA88H6V1</accession>